<evidence type="ECO:0000256" key="8">
    <source>
        <dbReference type="ARBA" id="ARBA00022692"/>
    </source>
</evidence>
<accession>A0ABS1GF00</accession>
<comment type="catalytic activity">
    <reaction evidence="14">
        <text>a CDP-1,2-diacyl-sn-glycerol + sn-glycerol 3-phosphate = a 1,2-diacyl-sn-glycero-3-phospho-(1'-sn-glycero-3'-phosphate) + CMP + H(+)</text>
        <dbReference type="Rhea" id="RHEA:12593"/>
        <dbReference type="ChEBI" id="CHEBI:15378"/>
        <dbReference type="ChEBI" id="CHEBI:57597"/>
        <dbReference type="ChEBI" id="CHEBI:58332"/>
        <dbReference type="ChEBI" id="CHEBI:60110"/>
        <dbReference type="ChEBI" id="CHEBI:60377"/>
        <dbReference type="EC" id="2.7.8.5"/>
    </reaction>
</comment>
<dbReference type="InterPro" id="IPR043130">
    <property type="entry name" value="CDP-OH_PTrfase_TM_dom"/>
</dbReference>
<feature type="transmembrane region" description="Helical" evidence="17">
    <location>
        <begin position="72"/>
        <end position="96"/>
    </location>
</feature>
<comment type="subcellular location">
    <subcellularLocation>
        <location evidence="1">Membrane</location>
        <topology evidence="1">Multi-pass membrane protein</topology>
    </subcellularLocation>
</comment>
<dbReference type="PANTHER" id="PTHR14269:SF62">
    <property type="entry name" value="CDP-DIACYLGLYCEROL--GLYCEROL-3-PHOSPHATE 3-PHOSPHATIDYLTRANSFERASE 1, CHLOROPLASTIC"/>
    <property type="match status" value="1"/>
</dbReference>
<evidence type="ECO:0000256" key="14">
    <source>
        <dbReference type="ARBA" id="ARBA00048586"/>
    </source>
</evidence>
<evidence type="ECO:0000256" key="4">
    <source>
        <dbReference type="ARBA" id="ARBA00013170"/>
    </source>
</evidence>
<evidence type="ECO:0000313" key="19">
    <source>
        <dbReference type="Proteomes" id="UP000772812"/>
    </source>
</evidence>
<dbReference type="InterPro" id="IPR048254">
    <property type="entry name" value="CDP_ALCOHOL_P_TRANSF_CS"/>
</dbReference>
<dbReference type="PIRSF" id="PIRSF000847">
    <property type="entry name" value="Phos_ph_gly_syn"/>
    <property type="match status" value="1"/>
</dbReference>
<dbReference type="PROSITE" id="PS00379">
    <property type="entry name" value="CDP_ALCOHOL_P_TRANSF"/>
    <property type="match status" value="1"/>
</dbReference>
<dbReference type="InterPro" id="IPR000462">
    <property type="entry name" value="CDP-OH_P_trans"/>
</dbReference>
<evidence type="ECO:0000256" key="12">
    <source>
        <dbReference type="ARBA" id="ARBA00023209"/>
    </source>
</evidence>
<keyword evidence="6" id="KW-0444">Lipid biosynthesis</keyword>
<evidence type="ECO:0000256" key="16">
    <source>
        <dbReference type="RuleBase" id="RU003750"/>
    </source>
</evidence>
<name>A0ABS1GF00_9AQUI</name>
<keyword evidence="8 17" id="KW-0812">Transmembrane</keyword>
<dbReference type="InterPro" id="IPR004570">
    <property type="entry name" value="Phosphatidylglycerol_P_synth"/>
</dbReference>
<evidence type="ECO:0000256" key="13">
    <source>
        <dbReference type="ARBA" id="ARBA00023264"/>
    </source>
</evidence>
<keyword evidence="9 17" id="KW-1133">Transmembrane helix</keyword>
<keyword evidence="12" id="KW-0594">Phospholipid biosynthesis</keyword>
<proteinExistence type="inferred from homology"/>
<evidence type="ECO:0000256" key="7">
    <source>
        <dbReference type="ARBA" id="ARBA00022679"/>
    </source>
</evidence>
<evidence type="ECO:0000256" key="10">
    <source>
        <dbReference type="ARBA" id="ARBA00023098"/>
    </source>
</evidence>
<dbReference type="GO" id="GO:0008444">
    <property type="term" value="F:CDP-diacylglycerol-glycerol-3-phosphate 3-phosphatidyltransferase activity"/>
    <property type="evidence" value="ECO:0007669"/>
    <property type="project" value="UniProtKB-EC"/>
</dbReference>
<evidence type="ECO:0000313" key="18">
    <source>
        <dbReference type="EMBL" id="MBK3331508.1"/>
    </source>
</evidence>
<evidence type="ECO:0000256" key="6">
    <source>
        <dbReference type="ARBA" id="ARBA00022516"/>
    </source>
</evidence>
<dbReference type="EC" id="2.7.8.5" evidence="4 15"/>
<dbReference type="Pfam" id="PF01066">
    <property type="entry name" value="CDP-OH_P_transf"/>
    <property type="match status" value="1"/>
</dbReference>
<organism evidence="18 19">
    <name type="scientific">Persephonella atlantica</name>
    <dbReference type="NCBI Taxonomy" id="2699429"/>
    <lineage>
        <taxon>Bacteria</taxon>
        <taxon>Pseudomonadati</taxon>
        <taxon>Aquificota</taxon>
        <taxon>Aquificia</taxon>
        <taxon>Aquificales</taxon>
        <taxon>Hydrogenothermaceae</taxon>
        <taxon>Persephonella</taxon>
    </lineage>
</organism>
<sequence>MAHSISLANILTLSRLFITPVLIYCILKDMYAISGILVVTAVLTDWLDGIIARKTNDVTKHGELLDPAVDKIFTISVLVAFVEKNIISSFVIFLVITREMIVTWLRSVMVNKGVVIPASFYGKVKTTFQLLSIFLLSINFTDLGILVLWLSIIIAYYSGFDYFKIFLKKRVWE</sequence>
<keyword evidence="7 16" id="KW-0808">Transferase</keyword>
<dbReference type="Proteomes" id="UP000772812">
    <property type="component" value="Unassembled WGS sequence"/>
</dbReference>
<comment type="caution">
    <text evidence="18">The sequence shown here is derived from an EMBL/GenBank/DDBJ whole genome shotgun (WGS) entry which is preliminary data.</text>
</comment>
<feature type="transmembrane region" description="Helical" evidence="17">
    <location>
        <begin position="133"/>
        <end position="160"/>
    </location>
</feature>
<dbReference type="Gene3D" id="1.20.120.1760">
    <property type="match status" value="1"/>
</dbReference>
<evidence type="ECO:0000256" key="5">
    <source>
        <dbReference type="ARBA" id="ARBA00014944"/>
    </source>
</evidence>
<dbReference type="InterPro" id="IPR050324">
    <property type="entry name" value="CDP-alcohol_PTase-I"/>
</dbReference>
<evidence type="ECO:0000256" key="11">
    <source>
        <dbReference type="ARBA" id="ARBA00023136"/>
    </source>
</evidence>
<comment type="similarity">
    <text evidence="3 16">Belongs to the CDP-alcohol phosphatidyltransferase class-I family.</text>
</comment>
<keyword evidence="11 17" id="KW-0472">Membrane</keyword>
<comment type="pathway">
    <text evidence="2">Phospholipid metabolism; phosphatidylglycerol biosynthesis; phosphatidylglycerol from CDP-diacylglycerol: step 1/2.</text>
</comment>
<reference evidence="18 19" key="1">
    <citation type="journal article" date="2021" name="Syst. Appl. Microbiol.">
        <title>Persephonella atlantica sp. nov.: How to adapt to physico-chemical gradients in high temperature hydrothermal habitats.</title>
        <authorList>
            <person name="Francois D.X."/>
            <person name="Godfroy A."/>
            <person name="Mathien C."/>
            <person name="Aube J."/>
            <person name="Cathalot C."/>
            <person name="Lesongeur F."/>
            <person name="L'Haridon S."/>
            <person name="Philippon X."/>
            <person name="Roussel E.G."/>
        </authorList>
    </citation>
    <scope>NUCLEOTIDE SEQUENCE [LARGE SCALE GENOMIC DNA]</scope>
    <source>
        <strain evidence="18 19">MO1340</strain>
    </source>
</reference>
<keyword evidence="10" id="KW-0443">Lipid metabolism</keyword>
<dbReference type="EMBL" id="JAACYA010000001">
    <property type="protein sequence ID" value="MBK3331508.1"/>
    <property type="molecule type" value="Genomic_DNA"/>
</dbReference>
<evidence type="ECO:0000256" key="3">
    <source>
        <dbReference type="ARBA" id="ARBA00010441"/>
    </source>
</evidence>
<keyword evidence="19" id="KW-1185">Reference proteome</keyword>
<dbReference type="NCBIfam" id="TIGR00560">
    <property type="entry name" value="pgsA"/>
    <property type="match status" value="1"/>
</dbReference>
<keyword evidence="13" id="KW-1208">Phospholipid metabolism</keyword>
<evidence type="ECO:0000256" key="15">
    <source>
        <dbReference type="NCBIfam" id="TIGR00560"/>
    </source>
</evidence>
<dbReference type="PANTHER" id="PTHR14269">
    <property type="entry name" value="CDP-DIACYLGLYCEROL--GLYCEROL-3-PHOSPHATE 3-PHOSPHATIDYLTRANSFERASE-RELATED"/>
    <property type="match status" value="1"/>
</dbReference>
<gene>
    <name evidence="18" type="primary">pgsA</name>
    <name evidence="18" type="ORF">GWK41_00335</name>
</gene>
<evidence type="ECO:0000256" key="2">
    <source>
        <dbReference type="ARBA" id="ARBA00005042"/>
    </source>
</evidence>
<protein>
    <recommendedName>
        <fullName evidence="5 15">CDP-diacylglycerol--glycerol-3-phosphate 3-phosphatidyltransferase</fullName>
        <ecNumber evidence="4 15">2.7.8.5</ecNumber>
    </recommendedName>
</protein>
<evidence type="ECO:0000256" key="9">
    <source>
        <dbReference type="ARBA" id="ARBA00022989"/>
    </source>
</evidence>
<evidence type="ECO:0000256" key="17">
    <source>
        <dbReference type="SAM" id="Phobius"/>
    </source>
</evidence>
<evidence type="ECO:0000256" key="1">
    <source>
        <dbReference type="ARBA" id="ARBA00004141"/>
    </source>
</evidence>